<proteinExistence type="inferred from homology"/>
<evidence type="ECO:0000256" key="1">
    <source>
        <dbReference type="ARBA" id="ARBA00006226"/>
    </source>
</evidence>
<dbReference type="InterPro" id="IPR028344">
    <property type="entry name" value="ParE1/4"/>
</dbReference>
<dbReference type="Gene3D" id="3.30.2310.20">
    <property type="entry name" value="RelE-like"/>
    <property type="match status" value="1"/>
</dbReference>
<keyword evidence="5" id="KW-1185">Reference proteome</keyword>
<dbReference type="Pfam" id="PF05016">
    <property type="entry name" value="ParE_toxin"/>
    <property type="match status" value="1"/>
</dbReference>
<gene>
    <name evidence="4" type="ORF">GCM10023091_20310</name>
</gene>
<dbReference type="PIRSF" id="PIRSF029218">
    <property type="entry name" value="ParE"/>
    <property type="match status" value="1"/>
</dbReference>
<evidence type="ECO:0000313" key="5">
    <source>
        <dbReference type="Proteomes" id="UP001501508"/>
    </source>
</evidence>
<dbReference type="PANTHER" id="PTHR33755:SF9">
    <property type="entry name" value="TOXIN PARE1"/>
    <property type="match status" value="1"/>
</dbReference>
<accession>A0ABP8LZD9</accession>
<dbReference type="Proteomes" id="UP001501508">
    <property type="component" value="Unassembled WGS sequence"/>
</dbReference>
<comment type="similarity">
    <text evidence="1 3">Belongs to the RelE toxin family.</text>
</comment>
<organism evidence="4 5">
    <name type="scientific">Ravibacter arvi</name>
    <dbReference type="NCBI Taxonomy" id="2051041"/>
    <lineage>
        <taxon>Bacteria</taxon>
        <taxon>Pseudomonadati</taxon>
        <taxon>Bacteroidota</taxon>
        <taxon>Cytophagia</taxon>
        <taxon>Cytophagales</taxon>
        <taxon>Spirosomataceae</taxon>
        <taxon>Ravibacter</taxon>
    </lineage>
</organism>
<dbReference type="PANTHER" id="PTHR33755">
    <property type="entry name" value="TOXIN PARE1-RELATED"/>
    <property type="match status" value="1"/>
</dbReference>
<sequence length="97" mass="11339">MGKYRLSEDAKDDLVRIHHYGVQKFGEAQADNYFFSLFEHFELIAAQPFLYPAVDHIRPGYRRCVCGVDSIYYRVQEDGVDIMSIIGRQDIEELFKS</sequence>
<protein>
    <recommendedName>
        <fullName evidence="3">Toxin</fullName>
    </recommendedName>
</protein>
<comment type="caution">
    <text evidence="4">The sequence shown here is derived from an EMBL/GenBank/DDBJ whole genome shotgun (WGS) entry which is preliminary data.</text>
</comment>
<evidence type="ECO:0000313" key="4">
    <source>
        <dbReference type="EMBL" id="GAA4438923.1"/>
    </source>
</evidence>
<dbReference type="InterPro" id="IPR035093">
    <property type="entry name" value="RelE/ParE_toxin_dom_sf"/>
</dbReference>
<dbReference type="RefSeq" id="WP_345028523.1">
    <property type="nucleotide sequence ID" value="NZ_BAABEY010000020.1"/>
</dbReference>
<dbReference type="InterPro" id="IPR051803">
    <property type="entry name" value="TA_system_RelE-like_toxin"/>
</dbReference>
<reference evidence="5" key="1">
    <citation type="journal article" date="2019" name="Int. J. Syst. Evol. Microbiol.">
        <title>The Global Catalogue of Microorganisms (GCM) 10K type strain sequencing project: providing services to taxonomists for standard genome sequencing and annotation.</title>
        <authorList>
            <consortium name="The Broad Institute Genomics Platform"/>
            <consortium name="The Broad Institute Genome Sequencing Center for Infectious Disease"/>
            <person name="Wu L."/>
            <person name="Ma J."/>
        </authorList>
    </citation>
    <scope>NUCLEOTIDE SEQUENCE [LARGE SCALE GENOMIC DNA]</scope>
    <source>
        <strain evidence="5">JCM 31920</strain>
    </source>
</reference>
<evidence type="ECO:0000256" key="2">
    <source>
        <dbReference type="ARBA" id="ARBA00022649"/>
    </source>
</evidence>
<name>A0ABP8LZD9_9BACT</name>
<keyword evidence="2" id="KW-1277">Toxin-antitoxin system</keyword>
<dbReference type="InterPro" id="IPR007712">
    <property type="entry name" value="RelE/ParE_toxin"/>
</dbReference>
<evidence type="ECO:0000256" key="3">
    <source>
        <dbReference type="PIRNR" id="PIRNR029218"/>
    </source>
</evidence>
<dbReference type="EMBL" id="BAABEY010000020">
    <property type="protein sequence ID" value="GAA4438923.1"/>
    <property type="molecule type" value="Genomic_DNA"/>
</dbReference>